<organism evidence="3 4">
    <name type="scientific">Flavimaribacter sediminis</name>
    <dbReference type="NCBI Taxonomy" id="2865987"/>
    <lineage>
        <taxon>Bacteria</taxon>
        <taxon>Pseudomonadati</taxon>
        <taxon>Pseudomonadota</taxon>
        <taxon>Alphaproteobacteria</taxon>
        <taxon>Hyphomicrobiales</taxon>
        <taxon>Rhizobiaceae</taxon>
        <taxon>Flavimaribacter</taxon>
    </lineage>
</organism>
<accession>A0AAE2ZRX0</accession>
<dbReference type="Pfam" id="PF13202">
    <property type="entry name" value="EF-hand_5"/>
    <property type="match status" value="2"/>
</dbReference>
<feature type="domain" description="EF-hand" evidence="2">
    <location>
        <begin position="50"/>
        <end position="68"/>
    </location>
</feature>
<gene>
    <name evidence="3" type="ORF">K1W69_21390</name>
</gene>
<dbReference type="Gene3D" id="1.10.238.10">
    <property type="entry name" value="EF-hand"/>
    <property type="match status" value="1"/>
</dbReference>
<evidence type="ECO:0000256" key="1">
    <source>
        <dbReference type="SAM" id="SignalP"/>
    </source>
</evidence>
<evidence type="ECO:0000259" key="2">
    <source>
        <dbReference type="Pfam" id="PF13202"/>
    </source>
</evidence>
<feature type="signal peptide" evidence="1">
    <location>
        <begin position="1"/>
        <end position="17"/>
    </location>
</feature>
<dbReference type="RefSeq" id="WP_220230468.1">
    <property type="nucleotide sequence ID" value="NZ_JAICBX010000004.1"/>
</dbReference>
<dbReference type="GO" id="GO:0005509">
    <property type="term" value="F:calcium ion binding"/>
    <property type="evidence" value="ECO:0007669"/>
    <property type="project" value="InterPro"/>
</dbReference>
<keyword evidence="1" id="KW-0732">Signal</keyword>
<feature type="chain" id="PRO_5042042331" description="EF-hand domain-containing protein" evidence="1">
    <location>
        <begin position="18"/>
        <end position="74"/>
    </location>
</feature>
<protein>
    <recommendedName>
        <fullName evidence="2">EF-hand domain-containing protein</fullName>
    </recommendedName>
</protein>
<dbReference type="EMBL" id="JAICBX010000004">
    <property type="protein sequence ID" value="MBW8639762.1"/>
    <property type="molecule type" value="Genomic_DNA"/>
</dbReference>
<proteinExistence type="predicted"/>
<comment type="caution">
    <text evidence="3">The sequence shown here is derived from an EMBL/GenBank/DDBJ whole genome shotgun (WGS) entry which is preliminary data.</text>
</comment>
<dbReference type="SUPFAM" id="SSF47473">
    <property type="entry name" value="EF-hand"/>
    <property type="match status" value="1"/>
</dbReference>
<dbReference type="AlphaFoldDB" id="A0AAE2ZRX0"/>
<dbReference type="PROSITE" id="PS51257">
    <property type="entry name" value="PROKAR_LIPOPROTEIN"/>
    <property type="match status" value="1"/>
</dbReference>
<keyword evidence="4" id="KW-1185">Reference proteome</keyword>
<dbReference type="InterPro" id="IPR002048">
    <property type="entry name" value="EF_hand_dom"/>
</dbReference>
<dbReference type="InterPro" id="IPR011992">
    <property type="entry name" value="EF-hand-dom_pair"/>
</dbReference>
<reference evidence="3" key="1">
    <citation type="submission" date="2021-08" db="EMBL/GenBank/DDBJ databases">
        <title>Hoeflea bacterium WL0058 sp. nov., isolated from the sediment.</title>
        <authorList>
            <person name="Wang L."/>
            <person name="Zhang D."/>
        </authorList>
    </citation>
    <scope>NUCLEOTIDE SEQUENCE</scope>
    <source>
        <strain evidence="3">WL0058</strain>
    </source>
</reference>
<name>A0AAE2ZRX0_9HYPH</name>
<evidence type="ECO:0000313" key="3">
    <source>
        <dbReference type="EMBL" id="MBW8639762.1"/>
    </source>
</evidence>
<evidence type="ECO:0000313" key="4">
    <source>
        <dbReference type="Proteomes" id="UP001196509"/>
    </source>
</evidence>
<feature type="domain" description="EF-hand" evidence="2">
    <location>
        <begin position="25"/>
        <end position="40"/>
    </location>
</feature>
<sequence length="74" mass="7484">MNRYVVACALIGIVAAAGCNNGAGFASVDADSNGTISMDEAASGMKMDEARFKAADTNADGSLDSSEYEVASAR</sequence>
<dbReference type="Proteomes" id="UP001196509">
    <property type="component" value="Unassembled WGS sequence"/>
</dbReference>